<comment type="caution">
    <text evidence="2">The sequence shown here is derived from an EMBL/GenBank/DDBJ whole genome shotgun (WGS) entry which is preliminary data.</text>
</comment>
<proteinExistence type="predicted"/>
<gene>
    <name evidence="2" type="ORF">N802_10465</name>
</gene>
<dbReference type="Gene3D" id="3.40.50.150">
    <property type="entry name" value="Vaccinia Virus protein VP39"/>
    <property type="match status" value="1"/>
</dbReference>
<dbReference type="InterPro" id="IPR050508">
    <property type="entry name" value="Methyltransf_Superfamily"/>
</dbReference>
<dbReference type="InterPro" id="IPR013216">
    <property type="entry name" value="Methyltransf_11"/>
</dbReference>
<dbReference type="SUPFAM" id="SSF53335">
    <property type="entry name" value="S-adenosyl-L-methionine-dependent methyltransferases"/>
    <property type="match status" value="1"/>
</dbReference>
<protein>
    <submittedName>
        <fullName evidence="2">Ubiquinone biosynthesis protein UbiE</fullName>
    </submittedName>
</protein>
<accession>A0A0A0J0W7</accession>
<dbReference type="GO" id="GO:0008757">
    <property type="term" value="F:S-adenosylmethionine-dependent methyltransferase activity"/>
    <property type="evidence" value="ECO:0007669"/>
    <property type="project" value="InterPro"/>
</dbReference>
<dbReference type="PANTHER" id="PTHR42912">
    <property type="entry name" value="METHYLTRANSFERASE"/>
    <property type="match status" value="1"/>
</dbReference>
<dbReference type="STRING" id="1385520.N802_10465"/>
<organism evidence="2 3">
    <name type="scientific">Knoellia sinensis KCTC 19936</name>
    <dbReference type="NCBI Taxonomy" id="1385520"/>
    <lineage>
        <taxon>Bacteria</taxon>
        <taxon>Bacillati</taxon>
        <taxon>Actinomycetota</taxon>
        <taxon>Actinomycetes</taxon>
        <taxon>Micrococcales</taxon>
        <taxon>Intrasporangiaceae</taxon>
        <taxon>Knoellia</taxon>
    </lineage>
</organism>
<reference evidence="2 3" key="1">
    <citation type="submission" date="2013-08" db="EMBL/GenBank/DDBJ databases">
        <title>The genome sequence of Knoellia sinensis.</title>
        <authorList>
            <person name="Zhu W."/>
            <person name="Wang G."/>
        </authorList>
    </citation>
    <scope>NUCLEOTIDE SEQUENCE [LARGE SCALE GENOMIC DNA]</scope>
    <source>
        <strain evidence="2 3">KCTC 19936</strain>
    </source>
</reference>
<sequence>MLDAVRAAAGEVAVDVGCGAGTQTRVLAGLVGPEGRAVGIDPNTLLLEVARERAVAAGDGGARAEFVEGDATALPFEDGSVDIIRCERVFQHLADPAAAAREFARVLAPGGRVAVTDSDWGTAIMGPVDPALARRYAESMWAASPNPFSGRHLREHLRGAGLAVDPDIGSTGIVFPNAVLAEGGFLRMNAVRGVAEGFLTEAESDVLVEGLIAAAQRDEAFLSVTMFAVIGRKPA</sequence>
<name>A0A0A0J0W7_9MICO</name>
<keyword evidence="3" id="KW-1185">Reference proteome</keyword>
<evidence type="ECO:0000313" key="3">
    <source>
        <dbReference type="Proteomes" id="UP000030002"/>
    </source>
</evidence>
<dbReference type="CDD" id="cd02440">
    <property type="entry name" value="AdoMet_MTases"/>
    <property type="match status" value="1"/>
</dbReference>
<evidence type="ECO:0000259" key="1">
    <source>
        <dbReference type="Pfam" id="PF08241"/>
    </source>
</evidence>
<dbReference type="Pfam" id="PF08241">
    <property type="entry name" value="Methyltransf_11"/>
    <property type="match status" value="1"/>
</dbReference>
<dbReference type="Proteomes" id="UP000030002">
    <property type="component" value="Unassembled WGS sequence"/>
</dbReference>
<dbReference type="AlphaFoldDB" id="A0A0A0J0W7"/>
<dbReference type="EMBL" id="AVPJ01000027">
    <property type="protein sequence ID" value="KGN29827.1"/>
    <property type="molecule type" value="Genomic_DNA"/>
</dbReference>
<feature type="domain" description="Methyltransferase type 11" evidence="1">
    <location>
        <begin position="14"/>
        <end position="114"/>
    </location>
</feature>
<keyword evidence="2" id="KW-0830">Ubiquinone</keyword>
<dbReference type="InterPro" id="IPR029063">
    <property type="entry name" value="SAM-dependent_MTases_sf"/>
</dbReference>
<dbReference type="eggNOG" id="COG2226">
    <property type="taxonomic scope" value="Bacteria"/>
</dbReference>
<evidence type="ECO:0000313" key="2">
    <source>
        <dbReference type="EMBL" id="KGN29827.1"/>
    </source>
</evidence>